<comment type="caution">
    <text evidence="2">The sequence shown here is derived from an EMBL/GenBank/DDBJ whole genome shotgun (WGS) entry which is preliminary data.</text>
</comment>
<evidence type="ECO:0000256" key="1">
    <source>
        <dbReference type="SAM" id="SignalP"/>
    </source>
</evidence>
<organism evidence="2 3">
    <name type="scientific">Colletotrichum asianum</name>
    <dbReference type="NCBI Taxonomy" id="702518"/>
    <lineage>
        <taxon>Eukaryota</taxon>
        <taxon>Fungi</taxon>
        <taxon>Dikarya</taxon>
        <taxon>Ascomycota</taxon>
        <taxon>Pezizomycotina</taxon>
        <taxon>Sordariomycetes</taxon>
        <taxon>Hypocreomycetidae</taxon>
        <taxon>Glomerellales</taxon>
        <taxon>Glomerellaceae</taxon>
        <taxon>Colletotrichum</taxon>
        <taxon>Colletotrichum gloeosporioides species complex</taxon>
    </lineage>
</organism>
<proteinExistence type="predicted"/>
<feature type="chain" id="PRO_5034758157" evidence="1">
    <location>
        <begin position="19"/>
        <end position="101"/>
    </location>
</feature>
<sequence length="101" mass="11292">MKVSFVISMLSVGLTVQACDHYKICTCTNKDGSRNDDFTGKICDAGQYNRIYEKGYLECKHYKSEFLGYEAFDNCKFRKACEAVGGRGDSSCRAKVGIFKA</sequence>
<feature type="signal peptide" evidence="1">
    <location>
        <begin position="1"/>
        <end position="18"/>
    </location>
</feature>
<dbReference type="Proteomes" id="UP000434172">
    <property type="component" value="Unassembled WGS sequence"/>
</dbReference>
<dbReference type="AlphaFoldDB" id="A0A8H3W1J7"/>
<keyword evidence="1" id="KW-0732">Signal</keyword>
<keyword evidence="3" id="KW-1185">Reference proteome</keyword>
<dbReference type="EMBL" id="WOWK01000104">
    <property type="protein sequence ID" value="KAF0318859.1"/>
    <property type="molecule type" value="Genomic_DNA"/>
</dbReference>
<evidence type="ECO:0000313" key="2">
    <source>
        <dbReference type="EMBL" id="KAF0318859.1"/>
    </source>
</evidence>
<dbReference type="PROSITE" id="PS51257">
    <property type="entry name" value="PROKAR_LIPOPROTEIN"/>
    <property type="match status" value="1"/>
</dbReference>
<name>A0A8H3W1J7_9PEZI</name>
<accession>A0A8H3W1J7</accession>
<dbReference type="OrthoDB" id="3660698at2759"/>
<gene>
    <name evidence="2" type="ORF">GQ607_013991</name>
</gene>
<protein>
    <submittedName>
        <fullName evidence="2">Uncharacterized protein</fullName>
    </submittedName>
</protein>
<evidence type="ECO:0000313" key="3">
    <source>
        <dbReference type="Proteomes" id="UP000434172"/>
    </source>
</evidence>
<reference evidence="2 3" key="1">
    <citation type="submission" date="2019-12" db="EMBL/GenBank/DDBJ databases">
        <title>A genome sequence resource for the geographically widespread anthracnose pathogen Colletotrichum asianum.</title>
        <authorList>
            <person name="Meng Y."/>
        </authorList>
    </citation>
    <scope>NUCLEOTIDE SEQUENCE [LARGE SCALE GENOMIC DNA]</scope>
    <source>
        <strain evidence="2 3">ICMP 18580</strain>
    </source>
</reference>